<evidence type="ECO:0000313" key="2">
    <source>
        <dbReference type="EMBL" id="OTG18971.1"/>
    </source>
</evidence>
<feature type="region of interest" description="Disordered" evidence="1">
    <location>
        <begin position="32"/>
        <end position="54"/>
    </location>
</feature>
<reference evidence="3" key="1">
    <citation type="journal article" date="2017" name="Nature">
        <title>The sunflower genome provides insights into oil metabolism, flowering and Asterid evolution.</title>
        <authorList>
            <person name="Badouin H."/>
            <person name="Gouzy J."/>
            <person name="Grassa C.J."/>
            <person name="Murat F."/>
            <person name="Staton S.E."/>
            <person name="Cottret L."/>
            <person name="Lelandais-Briere C."/>
            <person name="Owens G.L."/>
            <person name="Carrere S."/>
            <person name="Mayjonade B."/>
            <person name="Legrand L."/>
            <person name="Gill N."/>
            <person name="Kane N.C."/>
            <person name="Bowers J.E."/>
            <person name="Hubner S."/>
            <person name="Bellec A."/>
            <person name="Berard A."/>
            <person name="Berges H."/>
            <person name="Blanchet N."/>
            <person name="Boniface M.C."/>
            <person name="Brunel D."/>
            <person name="Catrice O."/>
            <person name="Chaidir N."/>
            <person name="Claudel C."/>
            <person name="Donnadieu C."/>
            <person name="Faraut T."/>
            <person name="Fievet G."/>
            <person name="Helmstetter N."/>
            <person name="King M."/>
            <person name="Knapp S.J."/>
            <person name="Lai Z."/>
            <person name="Le Paslier M.C."/>
            <person name="Lippi Y."/>
            <person name="Lorenzon L."/>
            <person name="Mandel J.R."/>
            <person name="Marage G."/>
            <person name="Marchand G."/>
            <person name="Marquand E."/>
            <person name="Bret-Mestries E."/>
            <person name="Morien E."/>
            <person name="Nambeesan S."/>
            <person name="Nguyen T."/>
            <person name="Pegot-Espagnet P."/>
            <person name="Pouilly N."/>
            <person name="Raftis F."/>
            <person name="Sallet E."/>
            <person name="Schiex T."/>
            <person name="Thomas J."/>
            <person name="Vandecasteele C."/>
            <person name="Vares D."/>
            <person name="Vear F."/>
            <person name="Vautrin S."/>
            <person name="Crespi M."/>
            <person name="Mangin B."/>
            <person name="Burke J.M."/>
            <person name="Salse J."/>
            <person name="Munos S."/>
            <person name="Vincourt P."/>
            <person name="Rieseberg L.H."/>
            <person name="Langlade N.B."/>
        </authorList>
    </citation>
    <scope>NUCLEOTIDE SEQUENCE [LARGE SCALE GENOMIC DNA]</scope>
    <source>
        <strain evidence="3">cv. SF193</strain>
    </source>
</reference>
<accession>A0A251U9J9</accession>
<name>A0A251U9J9_HELAN</name>
<proteinExistence type="predicted"/>
<feature type="compositionally biased region" description="Basic and acidic residues" evidence="1">
    <location>
        <begin position="43"/>
        <end position="54"/>
    </location>
</feature>
<dbReference type="Proteomes" id="UP000215914">
    <property type="component" value="Chromosome 8"/>
</dbReference>
<sequence length="54" mass="5957">MRTKGHQKLALSCSVYNKSNTVVESTTRSFCPTSIRSGGHTDVGPRRSNEHHIS</sequence>
<dbReference type="AlphaFoldDB" id="A0A251U9J9"/>
<protein>
    <submittedName>
        <fullName evidence="2">Uncharacterized protein</fullName>
    </submittedName>
</protein>
<dbReference type="EMBL" id="CM007897">
    <property type="protein sequence ID" value="OTG18971.1"/>
    <property type="molecule type" value="Genomic_DNA"/>
</dbReference>
<evidence type="ECO:0000256" key="1">
    <source>
        <dbReference type="SAM" id="MobiDB-lite"/>
    </source>
</evidence>
<evidence type="ECO:0000313" key="3">
    <source>
        <dbReference type="Proteomes" id="UP000215914"/>
    </source>
</evidence>
<keyword evidence="3" id="KW-1185">Reference proteome</keyword>
<dbReference type="InParanoid" id="A0A251U9J9"/>
<organism evidence="2 3">
    <name type="scientific">Helianthus annuus</name>
    <name type="common">Common sunflower</name>
    <dbReference type="NCBI Taxonomy" id="4232"/>
    <lineage>
        <taxon>Eukaryota</taxon>
        <taxon>Viridiplantae</taxon>
        <taxon>Streptophyta</taxon>
        <taxon>Embryophyta</taxon>
        <taxon>Tracheophyta</taxon>
        <taxon>Spermatophyta</taxon>
        <taxon>Magnoliopsida</taxon>
        <taxon>eudicotyledons</taxon>
        <taxon>Gunneridae</taxon>
        <taxon>Pentapetalae</taxon>
        <taxon>asterids</taxon>
        <taxon>campanulids</taxon>
        <taxon>Asterales</taxon>
        <taxon>Asteraceae</taxon>
        <taxon>Asteroideae</taxon>
        <taxon>Heliantheae alliance</taxon>
        <taxon>Heliantheae</taxon>
        <taxon>Helianthus</taxon>
    </lineage>
</organism>
<gene>
    <name evidence="2" type="ORF">HannXRQ_Chr08g0228851</name>
</gene>